<name>A0A1H9TGU9_9LACT</name>
<protein>
    <submittedName>
        <fullName evidence="1">Phage tail assembly chaperone protein, TAC</fullName>
    </submittedName>
</protein>
<dbReference type="OrthoDB" id="2157545at2"/>
<sequence length="144" mass="16334">MFTFDIQKKAYEVKGNLRFARDIENQCSTKQDGINQLNGLALLYMGLQSDSINALLNFLYYGMHPNGRASMEAIEEALDEMLEQDENALDTLFLKAIGVLETSGFFAKMRNALMDNLKKDEKNQALAKQMEQKRKKAISLLSQS</sequence>
<proteinExistence type="predicted"/>
<keyword evidence="2" id="KW-1185">Reference proteome</keyword>
<dbReference type="RefSeq" id="WP_092652975.1">
    <property type="nucleotide sequence ID" value="NZ_FOHA01000013.1"/>
</dbReference>
<dbReference type="EMBL" id="FOHA01000013">
    <property type="protein sequence ID" value="SER96371.1"/>
    <property type="molecule type" value="Genomic_DNA"/>
</dbReference>
<evidence type="ECO:0000313" key="1">
    <source>
        <dbReference type="EMBL" id="SER96371.1"/>
    </source>
</evidence>
<accession>A0A1H9TGU9</accession>
<dbReference type="STRING" id="142588.SAMN04488559_11357"/>
<dbReference type="AlphaFoldDB" id="A0A1H9TGU9"/>
<dbReference type="Pfam" id="PF12363">
    <property type="entry name" value="Phage_TAC_12"/>
    <property type="match status" value="1"/>
</dbReference>
<gene>
    <name evidence="1" type="ORF">SAMN04488559_11357</name>
</gene>
<evidence type="ECO:0000313" key="2">
    <source>
        <dbReference type="Proteomes" id="UP000198948"/>
    </source>
</evidence>
<dbReference type="Proteomes" id="UP000198948">
    <property type="component" value="Unassembled WGS sequence"/>
</dbReference>
<organism evidence="1 2">
    <name type="scientific">Isobaculum melis</name>
    <dbReference type="NCBI Taxonomy" id="142588"/>
    <lineage>
        <taxon>Bacteria</taxon>
        <taxon>Bacillati</taxon>
        <taxon>Bacillota</taxon>
        <taxon>Bacilli</taxon>
        <taxon>Lactobacillales</taxon>
        <taxon>Carnobacteriaceae</taxon>
        <taxon>Isobaculum</taxon>
    </lineage>
</organism>
<reference evidence="1 2" key="1">
    <citation type="submission" date="2016-10" db="EMBL/GenBank/DDBJ databases">
        <authorList>
            <person name="de Groot N.N."/>
        </authorList>
    </citation>
    <scope>NUCLEOTIDE SEQUENCE [LARGE SCALE GENOMIC DNA]</scope>
    <source>
        <strain evidence="1 2">DSM 13760</strain>
    </source>
</reference>
<dbReference type="InterPro" id="IPR024410">
    <property type="entry name" value="Phage_TAC_12"/>
</dbReference>